<dbReference type="PANTHER" id="PTHR15116">
    <property type="entry name" value="DNA-BINDING PROTEIN SATB FAMILY MEMBER"/>
    <property type="match status" value="1"/>
</dbReference>
<feature type="DNA-binding region" description="Homeobox" evidence="7">
    <location>
        <begin position="479"/>
        <end position="548"/>
    </location>
</feature>
<feature type="non-terminal residue" evidence="13">
    <location>
        <position position="1"/>
    </location>
</feature>
<dbReference type="SMART" id="SM00389">
    <property type="entry name" value="HOX"/>
    <property type="match status" value="2"/>
</dbReference>
<dbReference type="InterPro" id="IPR038216">
    <property type="entry name" value="SATB_CUTL_sf"/>
</dbReference>
<dbReference type="CDD" id="cd00086">
    <property type="entry name" value="homeodomain"/>
    <property type="match status" value="2"/>
</dbReference>
<organism evidence="12 13">
    <name type="scientific">Limulus polyphemus</name>
    <name type="common">Atlantic horseshoe crab</name>
    <dbReference type="NCBI Taxonomy" id="6850"/>
    <lineage>
        <taxon>Eukaryota</taxon>
        <taxon>Metazoa</taxon>
        <taxon>Ecdysozoa</taxon>
        <taxon>Arthropoda</taxon>
        <taxon>Chelicerata</taxon>
        <taxon>Merostomata</taxon>
        <taxon>Xiphosura</taxon>
        <taxon>Limulidae</taxon>
        <taxon>Limulus</taxon>
    </lineage>
</organism>
<name>A0ABM1RUG9_LIMPO</name>
<feature type="compositionally biased region" description="Polar residues" evidence="9">
    <location>
        <begin position="341"/>
        <end position="385"/>
    </location>
</feature>
<feature type="domain" description="Homeobox" evidence="10">
    <location>
        <begin position="184"/>
        <end position="254"/>
    </location>
</feature>
<keyword evidence="5 7" id="KW-0371">Homeobox</keyword>
<feature type="compositionally biased region" description="Basic and acidic residues" evidence="9">
    <location>
        <begin position="430"/>
        <end position="453"/>
    </location>
</feature>
<dbReference type="PROSITE" id="PS51982">
    <property type="entry name" value="CMP"/>
    <property type="match status" value="1"/>
</dbReference>
<dbReference type="InterPro" id="IPR039673">
    <property type="entry name" value="SATB1/SATB2"/>
</dbReference>
<dbReference type="InterPro" id="IPR038224">
    <property type="entry name" value="SATB_ULD_sf"/>
</dbReference>
<evidence type="ECO:0000259" key="11">
    <source>
        <dbReference type="PROSITE" id="PS51982"/>
    </source>
</evidence>
<reference evidence="13" key="1">
    <citation type="submission" date="2025-08" db="UniProtKB">
        <authorList>
            <consortium name="RefSeq"/>
        </authorList>
    </citation>
    <scope>IDENTIFICATION</scope>
    <source>
        <tissue evidence="13">Muscle</tissue>
    </source>
</reference>
<evidence type="ECO:0000256" key="6">
    <source>
        <dbReference type="ARBA" id="ARBA00023242"/>
    </source>
</evidence>
<dbReference type="SUPFAM" id="SSF46689">
    <property type="entry name" value="Homeodomain-like"/>
    <property type="match status" value="2"/>
</dbReference>
<keyword evidence="2" id="KW-0677">Repeat</keyword>
<dbReference type="InterPro" id="IPR001356">
    <property type="entry name" value="HD"/>
</dbReference>
<dbReference type="RefSeq" id="XP_022235024.1">
    <property type="nucleotide sequence ID" value="XM_022379316.1"/>
</dbReference>
<evidence type="ECO:0000256" key="4">
    <source>
        <dbReference type="ARBA" id="ARBA00023125"/>
    </source>
</evidence>
<protein>
    <submittedName>
        <fullName evidence="13">Uncharacterized protein LOC106475108</fullName>
    </submittedName>
</protein>
<feature type="compositionally biased region" description="Polar residues" evidence="9">
    <location>
        <begin position="454"/>
        <end position="471"/>
    </location>
</feature>
<keyword evidence="3" id="KW-0832">Ubl conjugation</keyword>
<dbReference type="InterPro" id="IPR009057">
    <property type="entry name" value="Homeodomain-like_sf"/>
</dbReference>
<dbReference type="Pfam" id="PF16534">
    <property type="entry name" value="ULD"/>
    <property type="match status" value="1"/>
</dbReference>
<proteinExistence type="predicted"/>
<dbReference type="Gene3D" id="1.10.260.70">
    <property type="entry name" value="SATB, CULT domain"/>
    <property type="match status" value="1"/>
</dbReference>
<dbReference type="Pfam" id="PF00046">
    <property type="entry name" value="Homeodomain"/>
    <property type="match status" value="2"/>
</dbReference>
<dbReference type="GeneID" id="106475108"/>
<dbReference type="PROSITE" id="PS50071">
    <property type="entry name" value="HOMEOBOX_2"/>
    <property type="match status" value="2"/>
</dbReference>
<dbReference type="InterPro" id="IPR032392">
    <property type="entry name" value="ULD"/>
</dbReference>
<keyword evidence="4 7" id="KW-0238">DNA-binding</keyword>
<dbReference type="PANTHER" id="PTHR15116:SF16">
    <property type="entry name" value="DEFECTIVE PROVENTRICULUS, ISOFORM A"/>
    <property type="match status" value="1"/>
</dbReference>
<keyword evidence="6 7" id="KW-0539">Nucleus</keyword>
<dbReference type="Gene3D" id="1.10.10.60">
    <property type="entry name" value="Homeodomain-like"/>
    <property type="match status" value="2"/>
</dbReference>
<evidence type="ECO:0000256" key="7">
    <source>
        <dbReference type="PROSITE-ProRule" id="PRU00108"/>
    </source>
</evidence>
<accession>A0ABM1RUG9</accession>
<evidence type="ECO:0000256" key="2">
    <source>
        <dbReference type="ARBA" id="ARBA00022737"/>
    </source>
</evidence>
<feature type="DNA-binding region" description="Homeobox" evidence="7">
    <location>
        <begin position="186"/>
        <end position="255"/>
    </location>
</feature>
<evidence type="ECO:0000256" key="3">
    <source>
        <dbReference type="ARBA" id="ARBA00022843"/>
    </source>
</evidence>
<evidence type="ECO:0000256" key="5">
    <source>
        <dbReference type="ARBA" id="ARBA00023155"/>
    </source>
</evidence>
<sequence>TLDPASTERFYSRWDVLNRAIQLKNWKPLSFEQITDSSEITVGEILGDLAAVATLRIRLSSRPKMNVTHDVKEKLLQVLLVQSQNLLTTSGCPIDQSILVALSKGRLECDISEETRKKFDHWYLQQVFQHCRQVALLHKQNIHHQQQTRINHLDQSPMDGAIVISNKHHHVPGHGAVFTSPPQGRTRIRTSFDPELELPKLQRWFAENQHPSRHQIQQYVKELNALESRRGRKPLDINNVVYWFKNARAAYKRAEQRYFIDPNGSRSPSGDYCEDSSPHEADNNTSDEFYKNNNVDSSKQRKIDFCSPKNGFKVDLQGSDKENPDNTNHTLDLSVRRETTDTNLTSGQSVQRDLVDMNNSSGQSVRQEITDTNNNSGDHNSNVSPSRHKRMEQAEVKEELPEDITDNSIDSCVSGDEDQDIDVTMITSESWEKSERSKTPRESLSHQDFENRDTSSSGPSHQVTPSASVSPYNMEERRKRNRTFIDPVTEVPRLEQWFAINTHPSHSMIVRFTHELNVMPYRQKFPKLEPKNIQFWFKNRRAKCKRLSLAAVKDSGPTMDRLAFQPLR</sequence>
<feature type="compositionally biased region" description="Polar residues" evidence="9">
    <location>
        <begin position="283"/>
        <end position="297"/>
    </location>
</feature>
<evidence type="ECO:0000256" key="9">
    <source>
        <dbReference type="SAM" id="MobiDB-lite"/>
    </source>
</evidence>
<evidence type="ECO:0000313" key="13">
    <source>
        <dbReference type="RefSeq" id="XP_022235024.1"/>
    </source>
</evidence>
<evidence type="ECO:0000256" key="1">
    <source>
        <dbReference type="ARBA" id="ARBA00004123"/>
    </source>
</evidence>
<dbReference type="Gene3D" id="3.10.20.710">
    <property type="entry name" value="SATB, ubiquitin-like oligomerisation domain"/>
    <property type="match status" value="1"/>
</dbReference>
<feature type="domain" description="CMP" evidence="11">
    <location>
        <begin position="1"/>
        <end position="61"/>
    </location>
</feature>
<comment type="subcellular location">
    <subcellularLocation>
        <location evidence="1 7 8">Nucleus</location>
    </subcellularLocation>
</comment>
<gene>
    <name evidence="13" type="primary">LOC106475108</name>
</gene>
<evidence type="ECO:0000256" key="8">
    <source>
        <dbReference type="RuleBase" id="RU000682"/>
    </source>
</evidence>
<dbReference type="Proteomes" id="UP000694941">
    <property type="component" value="Unplaced"/>
</dbReference>
<keyword evidence="12" id="KW-1185">Reference proteome</keyword>
<feature type="region of interest" description="Disordered" evidence="9">
    <location>
        <begin position="260"/>
        <end position="478"/>
    </location>
</feature>
<evidence type="ECO:0000259" key="10">
    <source>
        <dbReference type="PROSITE" id="PS50071"/>
    </source>
</evidence>
<feature type="domain" description="Homeobox" evidence="10">
    <location>
        <begin position="477"/>
        <end position="547"/>
    </location>
</feature>
<evidence type="ECO:0000313" key="12">
    <source>
        <dbReference type="Proteomes" id="UP000694941"/>
    </source>
</evidence>